<dbReference type="Gene3D" id="2.110.10.10">
    <property type="entry name" value="Hemopexin-like domain"/>
    <property type="match status" value="1"/>
</dbReference>
<evidence type="ECO:0000256" key="2">
    <source>
        <dbReference type="ARBA" id="ARBA00022670"/>
    </source>
</evidence>
<dbReference type="Pfam" id="PF01471">
    <property type="entry name" value="PG_binding_1"/>
    <property type="match status" value="1"/>
</dbReference>
<name>A0A1I7SW51_BURXY</name>
<dbReference type="GO" id="GO:0031012">
    <property type="term" value="C:extracellular matrix"/>
    <property type="evidence" value="ECO:0007669"/>
    <property type="project" value="InterPro"/>
</dbReference>
<comment type="cofactor">
    <cofactor evidence="8">
        <name>Ca(2+)</name>
        <dbReference type="ChEBI" id="CHEBI:29108"/>
    </cofactor>
    <text evidence="8">Can bind about 5 Ca(2+) ions per subunit.</text>
</comment>
<dbReference type="GO" id="GO:0008270">
    <property type="term" value="F:zinc ion binding"/>
    <property type="evidence" value="ECO:0007669"/>
    <property type="project" value="InterPro"/>
</dbReference>
<dbReference type="PANTHER" id="PTHR10201">
    <property type="entry name" value="MATRIX METALLOPROTEINASE"/>
    <property type="match status" value="1"/>
</dbReference>
<evidence type="ECO:0000259" key="10">
    <source>
        <dbReference type="SMART" id="SM00235"/>
    </source>
</evidence>
<protein>
    <submittedName>
        <fullName evidence="12">ZnMc domain-containing protein</fullName>
    </submittedName>
</protein>
<evidence type="ECO:0000256" key="4">
    <source>
        <dbReference type="ARBA" id="ARBA00022801"/>
    </source>
</evidence>
<feature type="active site" evidence="7">
    <location>
        <position position="259"/>
    </location>
</feature>
<keyword evidence="3 8" id="KW-0479">Metal-binding</keyword>
<dbReference type="InterPro" id="IPR006026">
    <property type="entry name" value="Peptidase_Metallo"/>
</dbReference>
<dbReference type="InterPro" id="IPR024079">
    <property type="entry name" value="MetalloPept_cat_dom_sf"/>
</dbReference>
<dbReference type="Pfam" id="PF00413">
    <property type="entry name" value="Peptidase_M10"/>
    <property type="match status" value="1"/>
</dbReference>
<feature type="binding site" evidence="8">
    <location>
        <position position="237"/>
    </location>
    <ligand>
        <name>Ca(2+)</name>
        <dbReference type="ChEBI" id="CHEBI:29108"/>
        <label>1</label>
    </ligand>
</feature>
<dbReference type="InterPro" id="IPR018487">
    <property type="entry name" value="Hemopexin-like_repeat"/>
</dbReference>
<dbReference type="GO" id="GO:0006508">
    <property type="term" value="P:proteolysis"/>
    <property type="evidence" value="ECO:0007669"/>
    <property type="project" value="UniProtKB-KW"/>
</dbReference>
<feature type="binding site" evidence="8">
    <location>
        <position position="335"/>
    </location>
    <ligand>
        <name>Ca(2+)</name>
        <dbReference type="ChEBI" id="CHEBI:29108"/>
        <label>5</label>
    </ligand>
</feature>
<evidence type="ECO:0000256" key="1">
    <source>
        <dbReference type="ARBA" id="ARBA00010370"/>
    </source>
</evidence>
<dbReference type="InterPro" id="IPR001818">
    <property type="entry name" value="Pept_M10_metallopeptidase"/>
</dbReference>
<feature type="binding site" evidence="8">
    <location>
        <position position="258"/>
    </location>
    <ligand>
        <name>Zn(2+)</name>
        <dbReference type="ChEBI" id="CHEBI:29105"/>
        <label>2</label>
        <note>catalytic</note>
    </ligand>
</feature>
<dbReference type="InterPro" id="IPR002477">
    <property type="entry name" value="Peptidoglycan-bd-like"/>
</dbReference>
<dbReference type="InterPro" id="IPR036365">
    <property type="entry name" value="PGBD-like_sf"/>
</dbReference>
<evidence type="ECO:0000256" key="8">
    <source>
        <dbReference type="PIRSR" id="PIRSR621190-2"/>
    </source>
</evidence>
<dbReference type="InterPro" id="IPR021190">
    <property type="entry name" value="Pept_M10A"/>
</dbReference>
<reference evidence="12" key="1">
    <citation type="submission" date="2016-11" db="UniProtKB">
        <authorList>
            <consortium name="WormBaseParasite"/>
        </authorList>
    </citation>
    <scope>IDENTIFICATION</scope>
</reference>
<keyword evidence="5 8" id="KW-0862">Zinc</keyword>
<dbReference type="SUPFAM" id="SSF50923">
    <property type="entry name" value="Hemopexin-like domain"/>
    <property type="match status" value="1"/>
</dbReference>
<keyword evidence="9" id="KW-1133">Transmembrane helix</keyword>
<keyword evidence="9" id="KW-0812">Transmembrane</keyword>
<dbReference type="PANTHER" id="PTHR10201:SF323">
    <property type="entry name" value="MATRIX METALLOPROTEINASE-21"/>
    <property type="match status" value="1"/>
</dbReference>
<feature type="binding site" description="in inhibited form" evidence="8">
    <location>
        <position position="135"/>
    </location>
    <ligand>
        <name>Zn(2+)</name>
        <dbReference type="ChEBI" id="CHEBI:29105"/>
        <label>2</label>
        <note>catalytic</note>
    </ligand>
</feature>
<keyword evidence="9" id="KW-0472">Membrane</keyword>
<evidence type="ECO:0000256" key="5">
    <source>
        <dbReference type="ARBA" id="ARBA00022833"/>
    </source>
</evidence>
<feature type="binding site" evidence="8">
    <location>
        <position position="214"/>
    </location>
    <ligand>
        <name>Ca(2+)</name>
        <dbReference type="ChEBI" id="CHEBI:29108"/>
        <label>3</label>
    </ligand>
</feature>
<sequence>MKRMKKRAFFKLPKKGLQNMFPTITRSMKLLSVTLSLFLFSFSSACISVLHDQKSDHVDSEQQDRINAAVDEQSAKIEETEVDRVTINEYLNSFGYLKPKQKFEDGIRLFQKFMGLNPSGNVDLATKSAITRKRCGNKDIRLNKRNKIWEKVSINYGIASFPRRIRPTDVRELIKQAFSAWEIVIAIEFVEVRTAQNADIIIRFDNGNPVNNTDKSSFSVGTASDPVKSTIWLRENEKWGVFQKQEPGKIDLFLVLVHEIGHVLGLDHTSDPNSVMFPIFQRQNGEELPVINADDVERLRGIYDPKTESSIPQTLNAASHEDDQDSKCPTGLWTITTSPSGHLFVFADNSVWTFNDKHEYLKGPQRLNKVFPGAPSRITVAVSDGQRLALIEDRDVYQYEEGREGFKAVEGSPFRLHSRVLFFPSAAFPMANDSVILLDGNVYATYNLKTNRPSLLGDKNAVFPHLPEDMRAGIMEGRHTESPRYYMFTTDQRIPISQGFQKVARIRYLKRFDIREETKAKLGRSVVCKMHSEFVIVLIIALSTSVDTKATQKSTFSLSNPSKTTVRPTTIILSTTEDESFVNGTTTETPKSSLTKAKAVFIIAFISATVLIILLIILIAFNVKSPKLERRERTNDIRPSTR</sequence>
<feature type="binding site" evidence="8">
    <location>
        <position position="268"/>
    </location>
    <ligand>
        <name>Zn(2+)</name>
        <dbReference type="ChEBI" id="CHEBI:29105"/>
        <label>2</label>
        <note>catalytic</note>
    </ligand>
</feature>
<comment type="cofactor">
    <cofactor evidence="8">
        <name>Zn(2+)</name>
        <dbReference type="ChEBI" id="CHEBI:29105"/>
    </cofactor>
    <text evidence="8">Binds 2 Zn(2+) ions per subunit.</text>
</comment>
<dbReference type="WBParaSite" id="BXY_1728100.1">
    <property type="protein sequence ID" value="BXY_1728100.1"/>
    <property type="gene ID" value="BXY_1728100"/>
</dbReference>
<organism evidence="11 12">
    <name type="scientific">Bursaphelenchus xylophilus</name>
    <name type="common">Pinewood nematode worm</name>
    <name type="synonym">Aphelenchoides xylophilus</name>
    <dbReference type="NCBI Taxonomy" id="6326"/>
    <lineage>
        <taxon>Eukaryota</taxon>
        <taxon>Metazoa</taxon>
        <taxon>Ecdysozoa</taxon>
        <taxon>Nematoda</taxon>
        <taxon>Chromadorea</taxon>
        <taxon>Rhabditida</taxon>
        <taxon>Tylenchina</taxon>
        <taxon>Tylenchomorpha</taxon>
        <taxon>Aphelenchoidea</taxon>
        <taxon>Aphelenchoididae</taxon>
        <taxon>Bursaphelenchus</taxon>
    </lineage>
</organism>
<accession>A0A1I7SW51</accession>
<keyword evidence="6" id="KW-0482">Metalloprotease</keyword>
<feature type="binding site" evidence="8">
    <location>
        <position position="276"/>
    </location>
    <ligand>
        <name>Zn(2+)</name>
        <dbReference type="ChEBI" id="CHEBI:29105"/>
        <label>2</label>
        <note>catalytic</note>
    </ligand>
</feature>
<dbReference type="PRINTS" id="PR00138">
    <property type="entry name" value="MATRIXIN"/>
</dbReference>
<dbReference type="Proteomes" id="UP000095284">
    <property type="component" value="Unplaced"/>
</dbReference>
<dbReference type="GO" id="GO:0004222">
    <property type="term" value="F:metalloendopeptidase activity"/>
    <property type="evidence" value="ECO:0007669"/>
    <property type="project" value="InterPro"/>
</dbReference>
<dbReference type="SUPFAM" id="SSF47090">
    <property type="entry name" value="PGBD-like"/>
    <property type="match status" value="1"/>
</dbReference>
<feature type="binding site" evidence="8">
    <location>
        <position position="381"/>
    </location>
    <ligand>
        <name>Ca(2+)</name>
        <dbReference type="ChEBI" id="CHEBI:29108"/>
        <label>5</label>
    </ligand>
</feature>
<keyword evidence="8" id="KW-0106">Calcium</keyword>
<dbReference type="SUPFAM" id="SSF55486">
    <property type="entry name" value="Metalloproteases ('zincins'), catalytic domain"/>
    <property type="match status" value="1"/>
</dbReference>
<evidence type="ECO:0000256" key="9">
    <source>
        <dbReference type="SAM" id="Phobius"/>
    </source>
</evidence>
<dbReference type="Gene3D" id="3.40.390.10">
    <property type="entry name" value="Collagenase (Catalytic Domain)"/>
    <property type="match status" value="1"/>
</dbReference>
<feature type="transmembrane region" description="Helical" evidence="9">
    <location>
        <begin position="599"/>
        <end position="623"/>
    </location>
</feature>
<keyword evidence="2" id="KW-0645">Protease</keyword>
<feature type="binding site" evidence="8">
    <location>
        <position position="237"/>
    </location>
    <ligand>
        <name>Ca(2+)</name>
        <dbReference type="ChEBI" id="CHEBI:29108"/>
        <label>3</label>
    </ligand>
</feature>
<dbReference type="SMART" id="SM00120">
    <property type="entry name" value="HX"/>
    <property type="match status" value="2"/>
</dbReference>
<dbReference type="eggNOG" id="KOG1565">
    <property type="taxonomic scope" value="Eukaryota"/>
</dbReference>
<evidence type="ECO:0000256" key="7">
    <source>
        <dbReference type="PIRSR" id="PIRSR621190-1"/>
    </source>
</evidence>
<evidence type="ECO:0000256" key="3">
    <source>
        <dbReference type="ARBA" id="ARBA00022723"/>
    </source>
</evidence>
<dbReference type="InterPro" id="IPR036375">
    <property type="entry name" value="Hemopexin-like_dom_sf"/>
</dbReference>
<proteinExistence type="inferred from homology"/>
<feature type="binding site" evidence="8">
    <location>
        <position position="199"/>
    </location>
    <ligand>
        <name>Ca(2+)</name>
        <dbReference type="ChEBI" id="CHEBI:29108"/>
        <label>2</label>
    </ligand>
</feature>
<evidence type="ECO:0000313" key="11">
    <source>
        <dbReference type="Proteomes" id="UP000095284"/>
    </source>
</evidence>
<evidence type="ECO:0000256" key="6">
    <source>
        <dbReference type="ARBA" id="ARBA00023049"/>
    </source>
</evidence>
<evidence type="ECO:0000313" key="12">
    <source>
        <dbReference type="WBParaSite" id="BXY_1728100.1"/>
    </source>
</evidence>
<dbReference type="AlphaFoldDB" id="A0A1I7SW51"/>
<feature type="domain" description="Peptidase metallopeptidase" evidence="10">
    <location>
        <begin position="145"/>
        <end position="305"/>
    </location>
</feature>
<dbReference type="SMART" id="SM00235">
    <property type="entry name" value="ZnMc"/>
    <property type="match status" value="1"/>
</dbReference>
<feature type="binding site" evidence="8">
    <location>
        <position position="217"/>
    </location>
    <ligand>
        <name>Ca(2+)</name>
        <dbReference type="ChEBI" id="CHEBI:29108"/>
        <label>3</label>
    </ligand>
</feature>
<keyword evidence="4" id="KW-0378">Hydrolase</keyword>
<feature type="binding site" evidence="8">
    <location>
        <position position="262"/>
    </location>
    <ligand>
        <name>Zn(2+)</name>
        <dbReference type="ChEBI" id="CHEBI:29105"/>
        <label>2</label>
        <note>catalytic</note>
    </ligand>
</feature>
<comment type="similarity">
    <text evidence="1">Belongs to the peptidase M10A family.</text>
</comment>